<organism evidence="2 3">
    <name type="scientific">Brachionus plicatilis</name>
    <name type="common">Marine rotifer</name>
    <name type="synonym">Brachionus muelleri</name>
    <dbReference type="NCBI Taxonomy" id="10195"/>
    <lineage>
        <taxon>Eukaryota</taxon>
        <taxon>Metazoa</taxon>
        <taxon>Spiralia</taxon>
        <taxon>Gnathifera</taxon>
        <taxon>Rotifera</taxon>
        <taxon>Eurotatoria</taxon>
        <taxon>Monogononta</taxon>
        <taxon>Pseudotrocha</taxon>
        <taxon>Ploima</taxon>
        <taxon>Brachionidae</taxon>
        <taxon>Brachionus</taxon>
    </lineage>
</organism>
<proteinExistence type="predicted"/>
<evidence type="ECO:0008006" key="4">
    <source>
        <dbReference type="Google" id="ProtNLM"/>
    </source>
</evidence>
<protein>
    <recommendedName>
        <fullName evidence="4">Secreted protein</fullName>
    </recommendedName>
</protein>
<keyword evidence="3" id="KW-1185">Reference proteome</keyword>
<gene>
    <name evidence="2" type="ORF">BpHYR1_004343</name>
</gene>
<evidence type="ECO:0000256" key="1">
    <source>
        <dbReference type="SAM" id="SignalP"/>
    </source>
</evidence>
<name>A0A3M7RFM2_BRAPC</name>
<keyword evidence="1" id="KW-0732">Signal</keyword>
<dbReference type="Proteomes" id="UP000276133">
    <property type="component" value="Unassembled WGS sequence"/>
</dbReference>
<dbReference type="EMBL" id="REGN01003490">
    <property type="protein sequence ID" value="RNA22310.1"/>
    <property type="molecule type" value="Genomic_DNA"/>
</dbReference>
<reference evidence="2 3" key="1">
    <citation type="journal article" date="2018" name="Sci. Rep.">
        <title>Genomic signatures of local adaptation to the degree of environmental predictability in rotifers.</title>
        <authorList>
            <person name="Franch-Gras L."/>
            <person name="Hahn C."/>
            <person name="Garcia-Roger E.M."/>
            <person name="Carmona M.J."/>
            <person name="Serra M."/>
            <person name="Gomez A."/>
        </authorList>
    </citation>
    <scope>NUCLEOTIDE SEQUENCE [LARGE SCALE GENOMIC DNA]</scope>
    <source>
        <strain evidence="2">HYR1</strain>
    </source>
</reference>
<comment type="caution">
    <text evidence="2">The sequence shown here is derived from an EMBL/GenBank/DDBJ whole genome shotgun (WGS) entry which is preliminary data.</text>
</comment>
<evidence type="ECO:0000313" key="2">
    <source>
        <dbReference type="EMBL" id="RNA22310.1"/>
    </source>
</evidence>
<feature type="signal peptide" evidence="1">
    <location>
        <begin position="1"/>
        <end position="26"/>
    </location>
</feature>
<sequence length="89" mass="11016">MLKRLFSHSMSIYLQLLFLRPVRLFAEVAQNFPQNRTWFQRYCEISLKNKKEKIIKKNFFIKCKINLVFIRRKTIWNEKIFNSKELVFI</sequence>
<feature type="chain" id="PRO_5018258843" description="Secreted protein" evidence="1">
    <location>
        <begin position="27"/>
        <end position="89"/>
    </location>
</feature>
<evidence type="ECO:0000313" key="3">
    <source>
        <dbReference type="Proteomes" id="UP000276133"/>
    </source>
</evidence>
<accession>A0A3M7RFM2</accession>
<dbReference type="AlphaFoldDB" id="A0A3M7RFM2"/>